<evidence type="ECO:0000313" key="3">
    <source>
        <dbReference type="Proteomes" id="UP000198601"/>
    </source>
</evidence>
<reference evidence="3" key="1">
    <citation type="submission" date="2016-10" db="EMBL/GenBank/DDBJ databases">
        <authorList>
            <person name="Varghese N."/>
            <person name="Submissions S."/>
        </authorList>
    </citation>
    <scope>NUCLEOTIDE SEQUENCE [LARGE SCALE GENOMIC DNA]</scope>
    <source>
        <strain evidence="3">CGMCC 1.8946</strain>
    </source>
</reference>
<proteinExistence type="predicted"/>
<dbReference type="Pfam" id="PF19136">
    <property type="entry name" value="DUF5819"/>
    <property type="match status" value="1"/>
</dbReference>
<dbReference type="STRING" id="624147.SAMN04487970_103334"/>
<feature type="transmembrane region" description="Helical" evidence="1">
    <location>
        <begin position="35"/>
        <end position="56"/>
    </location>
</feature>
<accession>A0A1G4SR03</accession>
<dbReference type="AlphaFoldDB" id="A0A1G4SR03"/>
<dbReference type="Proteomes" id="UP000198601">
    <property type="component" value="Unassembled WGS sequence"/>
</dbReference>
<dbReference type="InterPro" id="IPR043857">
    <property type="entry name" value="DUF5819"/>
</dbReference>
<evidence type="ECO:0000256" key="1">
    <source>
        <dbReference type="SAM" id="Phobius"/>
    </source>
</evidence>
<keyword evidence="1" id="KW-0472">Membrane</keyword>
<evidence type="ECO:0000313" key="2">
    <source>
        <dbReference type="EMBL" id="SCW71600.1"/>
    </source>
</evidence>
<dbReference type="EMBL" id="FMTT01000033">
    <property type="protein sequence ID" value="SCW71600.1"/>
    <property type="molecule type" value="Genomic_DNA"/>
</dbReference>
<organism evidence="2 3">
    <name type="scientific">Paenibacillus tianmuensis</name>
    <dbReference type="NCBI Taxonomy" id="624147"/>
    <lineage>
        <taxon>Bacteria</taxon>
        <taxon>Bacillati</taxon>
        <taxon>Bacillota</taxon>
        <taxon>Bacilli</taxon>
        <taxon>Bacillales</taxon>
        <taxon>Paenibacillaceae</taxon>
        <taxon>Paenibacillus</taxon>
    </lineage>
</organism>
<gene>
    <name evidence="2" type="ORF">SAMN04487970_103334</name>
</gene>
<name>A0A1G4SR03_9BACL</name>
<keyword evidence="1" id="KW-0812">Transmembrane</keyword>
<sequence>MQNDSLFLFIHYYIFNGKAVPFVKTGKLQRGALLFLPFLLVGFMVFHFSIIFMHVLPFNPMTSKFNGLVRWYTSTVFYQNWHLFAPDPISTNYTIYMQAKLQNANHEQVESEWIDLTTPMITSNWEQYISPVNRLMRFGTDSFMQTVHQDELAEKLEVKKQKFNKQDLTTSKENQKILEDFRSQGIDLMYRMGYSNVPKYFPNQQVDSIRMRVTFAKVKPFSERNNPDYKTVPQYVDYHWKDYIPVIPSI</sequence>
<keyword evidence="1" id="KW-1133">Transmembrane helix</keyword>
<protein>
    <submittedName>
        <fullName evidence="2">Uncharacterized protein</fullName>
    </submittedName>
</protein>
<keyword evidence="3" id="KW-1185">Reference proteome</keyword>